<dbReference type="EMBL" id="JANPWB010000013">
    <property type="protein sequence ID" value="KAJ1110346.1"/>
    <property type="molecule type" value="Genomic_DNA"/>
</dbReference>
<sequence>MLQRKPPGGMTPAVKDKQATVPVAFDAKPGEKHRQGREKAVRPISAEDMEHPSSCRPALSVGGLVMNTHAFPGPRLPAAPSFPPPTQLLIGRRKVPLPRSRCAAPSGH</sequence>
<dbReference type="Proteomes" id="UP001066276">
    <property type="component" value="Chromosome 9"/>
</dbReference>
<accession>A0AAV7N2S1</accession>
<protein>
    <submittedName>
        <fullName evidence="2">Uncharacterized protein</fullName>
    </submittedName>
</protein>
<organism evidence="2 3">
    <name type="scientific">Pleurodeles waltl</name>
    <name type="common">Iberian ribbed newt</name>
    <dbReference type="NCBI Taxonomy" id="8319"/>
    <lineage>
        <taxon>Eukaryota</taxon>
        <taxon>Metazoa</taxon>
        <taxon>Chordata</taxon>
        <taxon>Craniata</taxon>
        <taxon>Vertebrata</taxon>
        <taxon>Euteleostomi</taxon>
        <taxon>Amphibia</taxon>
        <taxon>Batrachia</taxon>
        <taxon>Caudata</taxon>
        <taxon>Salamandroidea</taxon>
        <taxon>Salamandridae</taxon>
        <taxon>Pleurodelinae</taxon>
        <taxon>Pleurodeles</taxon>
    </lineage>
</organism>
<evidence type="ECO:0000313" key="2">
    <source>
        <dbReference type="EMBL" id="KAJ1110346.1"/>
    </source>
</evidence>
<dbReference type="AlphaFoldDB" id="A0AAV7N2S1"/>
<keyword evidence="3" id="KW-1185">Reference proteome</keyword>
<name>A0AAV7N2S1_PLEWA</name>
<proteinExistence type="predicted"/>
<feature type="region of interest" description="Disordered" evidence="1">
    <location>
        <begin position="1"/>
        <end position="56"/>
    </location>
</feature>
<feature type="compositionally biased region" description="Basic and acidic residues" evidence="1">
    <location>
        <begin position="28"/>
        <end position="41"/>
    </location>
</feature>
<evidence type="ECO:0000256" key="1">
    <source>
        <dbReference type="SAM" id="MobiDB-lite"/>
    </source>
</evidence>
<comment type="caution">
    <text evidence="2">The sequence shown here is derived from an EMBL/GenBank/DDBJ whole genome shotgun (WGS) entry which is preliminary data.</text>
</comment>
<gene>
    <name evidence="2" type="ORF">NDU88_007699</name>
</gene>
<evidence type="ECO:0000313" key="3">
    <source>
        <dbReference type="Proteomes" id="UP001066276"/>
    </source>
</evidence>
<reference evidence="2" key="1">
    <citation type="journal article" date="2022" name="bioRxiv">
        <title>Sequencing and chromosome-scale assembly of the giantPleurodeles waltlgenome.</title>
        <authorList>
            <person name="Brown T."/>
            <person name="Elewa A."/>
            <person name="Iarovenko S."/>
            <person name="Subramanian E."/>
            <person name="Araus A.J."/>
            <person name="Petzold A."/>
            <person name="Susuki M."/>
            <person name="Suzuki K.-i.T."/>
            <person name="Hayashi T."/>
            <person name="Toyoda A."/>
            <person name="Oliveira C."/>
            <person name="Osipova E."/>
            <person name="Leigh N.D."/>
            <person name="Simon A."/>
            <person name="Yun M.H."/>
        </authorList>
    </citation>
    <scope>NUCLEOTIDE SEQUENCE</scope>
    <source>
        <strain evidence="2">20211129_DDA</strain>
        <tissue evidence="2">Liver</tissue>
    </source>
</reference>